<sequence length="172" mass="18693">MRLLLFVLTCAALASCAPPHIPQTQVSHASPQALARLQRFKLIAPASILKAPTAFPGAYPQLASLLSEQLQLHGYRQAEPAQINVYYWLAVQERPLEFKVDQAPPSQLGAYLAIHRLQDETGTLRLRLTDQANNLLWEGTSKTGLSPASYSAELLKQATQALTAQIPASAAP</sequence>
<keyword evidence="1" id="KW-0732">Signal</keyword>
<proteinExistence type="predicted"/>
<protein>
    <submittedName>
        <fullName evidence="2">Uncharacterized protein</fullName>
    </submittedName>
</protein>
<evidence type="ECO:0000313" key="2">
    <source>
        <dbReference type="EMBL" id="SNT02549.1"/>
    </source>
</evidence>
<feature type="signal peptide" evidence="1">
    <location>
        <begin position="1"/>
        <end position="16"/>
    </location>
</feature>
<organism evidence="2 3">
    <name type="scientific">Pseudomonas segetis</name>
    <dbReference type="NCBI Taxonomy" id="298908"/>
    <lineage>
        <taxon>Bacteria</taxon>
        <taxon>Pseudomonadati</taxon>
        <taxon>Pseudomonadota</taxon>
        <taxon>Gammaproteobacteria</taxon>
        <taxon>Pseudomonadales</taxon>
        <taxon>Pseudomonadaceae</taxon>
        <taxon>Pseudomonas</taxon>
    </lineage>
</organism>
<dbReference type="RefSeq" id="WP_089361178.1">
    <property type="nucleotide sequence ID" value="NZ_FZOG01000008.1"/>
</dbReference>
<evidence type="ECO:0000256" key="1">
    <source>
        <dbReference type="SAM" id="SignalP"/>
    </source>
</evidence>
<dbReference type="PROSITE" id="PS51257">
    <property type="entry name" value="PROKAR_LIPOPROTEIN"/>
    <property type="match status" value="1"/>
</dbReference>
<name>A0A239J9T7_9PSED</name>
<accession>A0A239J9T7</accession>
<reference evidence="3" key="1">
    <citation type="submission" date="2017-06" db="EMBL/GenBank/DDBJ databases">
        <authorList>
            <person name="Varghese N."/>
            <person name="Submissions S."/>
        </authorList>
    </citation>
    <scope>NUCLEOTIDE SEQUENCE [LARGE SCALE GENOMIC DNA]</scope>
    <source>
        <strain evidence="3">CIP 108523</strain>
    </source>
</reference>
<dbReference type="Proteomes" id="UP000242915">
    <property type="component" value="Unassembled WGS sequence"/>
</dbReference>
<keyword evidence="3" id="KW-1185">Reference proteome</keyword>
<dbReference type="EMBL" id="FZOG01000008">
    <property type="protein sequence ID" value="SNT02549.1"/>
    <property type="molecule type" value="Genomic_DNA"/>
</dbReference>
<feature type="chain" id="PRO_5012760284" evidence="1">
    <location>
        <begin position="17"/>
        <end position="172"/>
    </location>
</feature>
<gene>
    <name evidence="2" type="ORF">SAMN05216255_4245</name>
</gene>
<evidence type="ECO:0000313" key="3">
    <source>
        <dbReference type="Proteomes" id="UP000242915"/>
    </source>
</evidence>
<dbReference type="AlphaFoldDB" id="A0A239J9T7"/>